<dbReference type="InterPro" id="IPR036249">
    <property type="entry name" value="Thioredoxin-like_sf"/>
</dbReference>
<sequence>MVYPTKHSFLMQCLTNPKEFFCNRVSRRMQHASASASASRPGTAAAAENGVIEIHSLDEWRSKWQAQSNSNKLMVVHFSAKWCGPCRFIEPAFAELAAQFKDVAFVTIDVDELEHLASKWKVRAIPTFFLLKGRQVMHKIVGAKRNELERKIQMVINQSTAA</sequence>
<dbReference type="InterPro" id="IPR013766">
    <property type="entry name" value="Thioredoxin_domain"/>
</dbReference>
<evidence type="ECO:0000256" key="4">
    <source>
        <dbReference type="ARBA" id="ARBA00023284"/>
    </source>
</evidence>
<gene>
    <name evidence="7" type="primary">LOC109712481</name>
</gene>
<keyword evidence="3" id="KW-1015">Disulfide bond</keyword>
<reference evidence="7" key="2">
    <citation type="submission" date="2025-08" db="UniProtKB">
        <authorList>
            <consortium name="RefSeq"/>
        </authorList>
    </citation>
    <scope>IDENTIFICATION</scope>
    <source>
        <tissue evidence="7">Leaf</tissue>
    </source>
</reference>
<dbReference type="Gene3D" id="3.40.30.10">
    <property type="entry name" value="Glutaredoxin"/>
    <property type="match status" value="1"/>
</dbReference>
<accession>A0A6P5F6Q6</accession>
<dbReference type="RefSeq" id="XP_020091654.1">
    <property type="nucleotide sequence ID" value="XM_020236065.1"/>
</dbReference>
<dbReference type="InterPro" id="IPR017937">
    <property type="entry name" value="Thioredoxin_CS"/>
</dbReference>
<evidence type="ECO:0000256" key="3">
    <source>
        <dbReference type="ARBA" id="ARBA00023157"/>
    </source>
</evidence>
<evidence type="ECO:0000256" key="1">
    <source>
        <dbReference type="ARBA" id="ARBA00022448"/>
    </source>
</evidence>
<organism evidence="6 7">
    <name type="scientific">Ananas comosus</name>
    <name type="common">Pineapple</name>
    <name type="synonym">Ananas ananas</name>
    <dbReference type="NCBI Taxonomy" id="4615"/>
    <lineage>
        <taxon>Eukaryota</taxon>
        <taxon>Viridiplantae</taxon>
        <taxon>Streptophyta</taxon>
        <taxon>Embryophyta</taxon>
        <taxon>Tracheophyta</taxon>
        <taxon>Spermatophyta</taxon>
        <taxon>Magnoliopsida</taxon>
        <taxon>Liliopsida</taxon>
        <taxon>Poales</taxon>
        <taxon>Bromeliaceae</taxon>
        <taxon>Bromelioideae</taxon>
        <taxon>Ananas</taxon>
    </lineage>
</organism>
<dbReference type="PANTHER" id="PTHR10438">
    <property type="entry name" value="THIOREDOXIN"/>
    <property type="match status" value="1"/>
</dbReference>
<dbReference type="AlphaFoldDB" id="A0A6P5F6Q6"/>
<dbReference type="PRINTS" id="PR00421">
    <property type="entry name" value="THIOREDOXIN"/>
</dbReference>
<dbReference type="PROSITE" id="PS51352">
    <property type="entry name" value="THIOREDOXIN_2"/>
    <property type="match status" value="1"/>
</dbReference>
<keyword evidence="4" id="KW-0676">Redox-active center</keyword>
<evidence type="ECO:0000313" key="7">
    <source>
        <dbReference type="RefSeq" id="XP_020091654.1"/>
    </source>
</evidence>
<evidence type="ECO:0000256" key="2">
    <source>
        <dbReference type="ARBA" id="ARBA00022982"/>
    </source>
</evidence>
<dbReference type="GeneID" id="109712481"/>
<keyword evidence="6" id="KW-1185">Reference proteome</keyword>
<evidence type="ECO:0000313" key="6">
    <source>
        <dbReference type="Proteomes" id="UP000515123"/>
    </source>
</evidence>
<dbReference type="Pfam" id="PF00085">
    <property type="entry name" value="Thioredoxin"/>
    <property type="match status" value="1"/>
</dbReference>
<keyword evidence="2" id="KW-0249">Electron transport</keyword>
<dbReference type="PROSITE" id="PS00194">
    <property type="entry name" value="THIOREDOXIN_1"/>
    <property type="match status" value="1"/>
</dbReference>
<evidence type="ECO:0000259" key="5">
    <source>
        <dbReference type="PROSITE" id="PS51352"/>
    </source>
</evidence>
<dbReference type="Proteomes" id="UP000515123">
    <property type="component" value="Linkage group 7"/>
</dbReference>
<dbReference type="SUPFAM" id="SSF52833">
    <property type="entry name" value="Thioredoxin-like"/>
    <property type="match status" value="1"/>
</dbReference>
<dbReference type="InterPro" id="IPR050620">
    <property type="entry name" value="Thioredoxin_H-type-like"/>
</dbReference>
<dbReference type="CDD" id="cd02947">
    <property type="entry name" value="TRX_family"/>
    <property type="match status" value="1"/>
</dbReference>
<dbReference type="PANTHER" id="PTHR10438:SF463">
    <property type="entry name" value="THIOREDOXIN"/>
    <property type="match status" value="1"/>
</dbReference>
<dbReference type="OrthoDB" id="10263751at2759"/>
<name>A0A6P5F6Q6_ANACO</name>
<proteinExistence type="predicted"/>
<dbReference type="FunFam" id="3.40.30.10:FF:000245">
    <property type="entry name" value="Thioredoxin"/>
    <property type="match status" value="1"/>
</dbReference>
<reference evidence="6" key="1">
    <citation type="journal article" date="2015" name="Nat. Genet.">
        <title>The pineapple genome and the evolution of CAM photosynthesis.</title>
        <authorList>
            <person name="Ming R."/>
            <person name="VanBuren R."/>
            <person name="Wai C.M."/>
            <person name="Tang H."/>
            <person name="Schatz M.C."/>
            <person name="Bowers J.E."/>
            <person name="Lyons E."/>
            <person name="Wang M.L."/>
            <person name="Chen J."/>
            <person name="Biggers E."/>
            <person name="Zhang J."/>
            <person name="Huang L."/>
            <person name="Zhang L."/>
            <person name="Miao W."/>
            <person name="Zhang J."/>
            <person name="Ye Z."/>
            <person name="Miao C."/>
            <person name="Lin Z."/>
            <person name="Wang H."/>
            <person name="Zhou H."/>
            <person name="Yim W.C."/>
            <person name="Priest H.D."/>
            <person name="Zheng C."/>
            <person name="Woodhouse M."/>
            <person name="Edger P.P."/>
            <person name="Guyot R."/>
            <person name="Guo H.B."/>
            <person name="Guo H."/>
            <person name="Zheng G."/>
            <person name="Singh R."/>
            <person name="Sharma A."/>
            <person name="Min X."/>
            <person name="Zheng Y."/>
            <person name="Lee H."/>
            <person name="Gurtowski J."/>
            <person name="Sedlazeck F.J."/>
            <person name="Harkess A."/>
            <person name="McKain M.R."/>
            <person name="Liao Z."/>
            <person name="Fang J."/>
            <person name="Liu J."/>
            <person name="Zhang X."/>
            <person name="Zhang Q."/>
            <person name="Hu W."/>
            <person name="Qin Y."/>
            <person name="Wang K."/>
            <person name="Chen L.Y."/>
            <person name="Shirley N."/>
            <person name="Lin Y.R."/>
            <person name="Liu L.Y."/>
            <person name="Hernandez A.G."/>
            <person name="Wright C.L."/>
            <person name="Bulone V."/>
            <person name="Tuskan G.A."/>
            <person name="Heath K."/>
            <person name="Zee F."/>
            <person name="Moore P.H."/>
            <person name="Sunkar R."/>
            <person name="Leebens-Mack J.H."/>
            <person name="Mockler T."/>
            <person name="Bennetzen J.L."/>
            <person name="Freeling M."/>
            <person name="Sankoff D."/>
            <person name="Paterson A.H."/>
            <person name="Zhu X."/>
            <person name="Yang X."/>
            <person name="Smith J.A."/>
            <person name="Cushman J.C."/>
            <person name="Paull R.E."/>
            <person name="Yu Q."/>
        </authorList>
    </citation>
    <scope>NUCLEOTIDE SEQUENCE [LARGE SCALE GENOMIC DNA]</scope>
    <source>
        <strain evidence="6">cv. F153</strain>
    </source>
</reference>
<keyword evidence="1" id="KW-0813">Transport</keyword>
<protein>
    <submittedName>
        <fullName evidence="7">Thioredoxin H2-2-like</fullName>
    </submittedName>
</protein>
<feature type="domain" description="Thioredoxin" evidence="5">
    <location>
        <begin position="34"/>
        <end position="157"/>
    </location>
</feature>